<dbReference type="InterPro" id="IPR029046">
    <property type="entry name" value="LolA/LolB/LppX"/>
</dbReference>
<organism evidence="1 2">
    <name type="scientific">Halorhabdus utahensis (strain DSM 12940 / JCM 11049 / AX-2)</name>
    <dbReference type="NCBI Taxonomy" id="519442"/>
    <lineage>
        <taxon>Archaea</taxon>
        <taxon>Methanobacteriati</taxon>
        <taxon>Methanobacteriota</taxon>
        <taxon>Stenosarchaea group</taxon>
        <taxon>Halobacteria</taxon>
        <taxon>Halobacteriales</taxon>
        <taxon>Haloarculaceae</taxon>
        <taxon>Halorhabdus</taxon>
    </lineage>
</organism>
<dbReference type="Gene3D" id="2.50.20.10">
    <property type="entry name" value="Lipoprotein localisation LolA/LolB/LppX"/>
    <property type="match status" value="1"/>
</dbReference>
<dbReference type="InterPro" id="IPR019207">
    <property type="entry name" value="DUF2092"/>
</dbReference>
<accession>C7NRE8</accession>
<dbReference type="Pfam" id="PF09865">
    <property type="entry name" value="DUF2092"/>
    <property type="match status" value="1"/>
</dbReference>
<evidence type="ECO:0000313" key="1">
    <source>
        <dbReference type="EMBL" id="ACV10585.1"/>
    </source>
</evidence>
<evidence type="ECO:0008006" key="3">
    <source>
        <dbReference type="Google" id="ProtNLM"/>
    </source>
</evidence>
<dbReference type="SUPFAM" id="SSF89392">
    <property type="entry name" value="Prokaryotic lipoproteins and lipoprotein localization factors"/>
    <property type="match status" value="1"/>
</dbReference>
<dbReference type="HOGENOM" id="CLU_040882_2_0_2"/>
<dbReference type="PANTHER" id="PTHR37507:SF2">
    <property type="entry name" value="SPORULATION PROTEIN YDCC"/>
    <property type="match status" value="1"/>
</dbReference>
<sequence length="393" mass="42728">MVGSRSRRSVWIVAFAVLLIGSSVAVGVWVSADSGGPDFAVSVTERYDSLDGFTADKETVVNRDNRTSRFLDRVYRRPGTGQYRFEDVTDGPTGREIQVSNGTTLWIYTHGSAEAKRIDGVNTSRALPSRLDRLFAIIERGAAEDGGEAHDIDPLPFVPESSDQTAGIAGSMTVSYDGTATVDGRSAYVLHLESNTSTAGVVADFQQTLWIDTEWYVPIKRTTEYVRDGDPVSITTTYRNVTFNPGLSAETFRFDPPPNVTVVDADSARQQEYVDIASLRAVASFSVPNPTVPETLRLVEATRTVTDRVRSIGLKYANETSVLTVSKSNLTRYVPSTDGQAVTVGEWNATLRNLGTELRVSWTTPDARYSVAGSGISKSALLEFARSVARADA</sequence>
<dbReference type="KEGG" id="hut:Huta_0398"/>
<protein>
    <recommendedName>
        <fullName evidence="3">Outer membrane lipoprotein carrier protein LolA</fullName>
    </recommendedName>
</protein>
<evidence type="ECO:0000313" key="2">
    <source>
        <dbReference type="Proteomes" id="UP000002071"/>
    </source>
</evidence>
<keyword evidence="2" id="KW-1185">Reference proteome</keyword>
<dbReference type="eggNOG" id="arCOG02470">
    <property type="taxonomic scope" value="Archaea"/>
</dbReference>
<dbReference type="PANTHER" id="PTHR37507">
    <property type="entry name" value="SPORULATION PROTEIN YDCC"/>
    <property type="match status" value="1"/>
</dbReference>
<dbReference type="EMBL" id="CP001687">
    <property type="protein sequence ID" value="ACV10585.1"/>
    <property type="molecule type" value="Genomic_DNA"/>
</dbReference>
<gene>
    <name evidence="1" type="ordered locus">Huta_0398</name>
</gene>
<reference evidence="1 2" key="1">
    <citation type="journal article" date="2009" name="Stand. Genomic Sci.">
        <title>Complete genome sequence of Halorhabdus utahensis type strain (AX-2).</title>
        <authorList>
            <person name="Anderson I."/>
            <person name="Tindall B.J."/>
            <person name="Pomrenke H."/>
            <person name="Goker M."/>
            <person name="Lapidus A."/>
            <person name="Nolan M."/>
            <person name="Copeland A."/>
            <person name="Glavina Del Rio T."/>
            <person name="Chen F."/>
            <person name="Tice H."/>
            <person name="Cheng J.F."/>
            <person name="Lucas S."/>
            <person name="Chertkov O."/>
            <person name="Bruce D."/>
            <person name="Brettin T."/>
            <person name="Detter J.C."/>
            <person name="Han C."/>
            <person name="Goodwin L."/>
            <person name="Land M."/>
            <person name="Hauser L."/>
            <person name="Chang Y.J."/>
            <person name="Jeffries C.D."/>
            <person name="Pitluck S."/>
            <person name="Pati A."/>
            <person name="Mavromatis K."/>
            <person name="Ivanova N."/>
            <person name="Ovchinnikova G."/>
            <person name="Chen A."/>
            <person name="Palaniappan K."/>
            <person name="Chain P."/>
            <person name="Rohde M."/>
            <person name="Bristow J."/>
            <person name="Eisen J.A."/>
            <person name="Markowitz V."/>
            <person name="Hugenholtz P."/>
            <person name="Kyrpides N.C."/>
            <person name="Klenk H.P."/>
        </authorList>
    </citation>
    <scope>NUCLEOTIDE SEQUENCE [LARGE SCALE GENOMIC DNA]</scope>
    <source>
        <strain evidence="2">DSM 12940 / JCM 11049 / AX-2</strain>
    </source>
</reference>
<dbReference type="InterPro" id="IPR052944">
    <property type="entry name" value="Sporulation_related"/>
</dbReference>
<dbReference type="STRING" id="519442.Huta_0398"/>
<name>C7NRE8_HALUD</name>
<proteinExistence type="predicted"/>
<dbReference type="AlphaFoldDB" id="C7NRE8"/>
<dbReference type="Proteomes" id="UP000002071">
    <property type="component" value="Chromosome"/>
</dbReference>